<name>W4EUW0_9BACL</name>
<feature type="transmembrane region" description="Helical" evidence="1">
    <location>
        <begin position="38"/>
        <end position="58"/>
    </location>
</feature>
<proteinExistence type="predicted"/>
<comment type="caution">
    <text evidence="2">The sequence shown here is derived from an EMBL/GenBank/DDBJ whole genome shotgun (WGS) entry which is preliminary data.</text>
</comment>
<dbReference type="EMBL" id="ASQA01000027">
    <property type="protein sequence ID" value="ETT84318.1"/>
    <property type="molecule type" value="Genomic_DNA"/>
</dbReference>
<organism evidence="2 3">
    <name type="scientific">Viridibacillus arenosi FSL R5-213</name>
    <dbReference type="NCBI Taxonomy" id="1227360"/>
    <lineage>
        <taxon>Bacteria</taxon>
        <taxon>Bacillati</taxon>
        <taxon>Bacillota</taxon>
        <taxon>Bacilli</taxon>
        <taxon>Bacillales</taxon>
        <taxon>Caryophanaceae</taxon>
        <taxon>Viridibacillus</taxon>
    </lineage>
</organism>
<accession>W4EUW0</accession>
<feature type="transmembrane region" description="Helical" evidence="1">
    <location>
        <begin position="6"/>
        <end position="26"/>
    </location>
</feature>
<keyword evidence="1" id="KW-1133">Transmembrane helix</keyword>
<sequence>MLFMLWLVIPLLGVLWFLNFTTFLKNLKNGKSTHNQNVLGAVLTFIFIFALMYCYVGTH</sequence>
<dbReference type="eggNOG" id="ENOG503353K">
    <property type="taxonomic scope" value="Bacteria"/>
</dbReference>
<gene>
    <name evidence="2" type="ORF">C176_11953</name>
</gene>
<dbReference type="AlphaFoldDB" id="W4EUW0"/>
<keyword evidence="1" id="KW-0472">Membrane</keyword>
<evidence type="ECO:0000313" key="2">
    <source>
        <dbReference type="EMBL" id="ETT84318.1"/>
    </source>
</evidence>
<keyword evidence="3" id="KW-1185">Reference proteome</keyword>
<keyword evidence="1" id="KW-0812">Transmembrane</keyword>
<protein>
    <submittedName>
        <fullName evidence="2">Uncharacterized protein</fullName>
    </submittedName>
</protein>
<evidence type="ECO:0000313" key="3">
    <source>
        <dbReference type="Proteomes" id="UP000019062"/>
    </source>
</evidence>
<dbReference type="Proteomes" id="UP000019062">
    <property type="component" value="Unassembled WGS sequence"/>
</dbReference>
<reference evidence="2 3" key="1">
    <citation type="journal article" date="2014" name="BMC Genomics">
        <title>Genomic comparison of sporeforming bacilli isolated from milk.</title>
        <authorList>
            <person name="Moreno Switt A.I."/>
            <person name="Andrus A.D."/>
            <person name="Ranieri M.L."/>
            <person name="Orsi R.H."/>
            <person name="Ivy R."/>
            <person name="den Bakker H.C."/>
            <person name="Martin N.H."/>
            <person name="Wiedmann M."/>
            <person name="Boor K.J."/>
        </authorList>
    </citation>
    <scope>NUCLEOTIDE SEQUENCE [LARGE SCALE GENOMIC DNA]</scope>
    <source>
        <strain evidence="2 3">FSL R5-213</strain>
    </source>
</reference>
<evidence type="ECO:0000256" key="1">
    <source>
        <dbReference type="SAM" id="Phobius"/>
    </source>
</evidence>